<feature type="domain" description="Beta-defensin" evidence="7">
    <location>
        <begin position="7"/>
        <end position="36"/>
    </location>
</feature>
<evidence type="ECO:0000256" key="4">
    <source>
        <dbReference type="ARBA" id="ARBA00022729"/>
    </source>
</evidence>
<keyword evidence="6" id="KW-0044">Antibiotic</keyword>
<accession>A0A8B7RK14</accession>
<dbReference type="PANTHER" id="PTHR47902">
    <property type="entry name" value="BETA-DEFENSIN 119"/>
    <property type="match status" value="1"/>
</dbReference>
<reference evidence="9" key="1">
    <citation type="submission" date="2025-08" db="UniProtKB">
        <authorList>
            <consortium name="RefSeq"/>
        </authorList>
    </citation>
    <scope>IDENTIFICATION</scope>
    <source>
        <tissue evidence="9">Muscle</tissue>
    </source>
</reference>
<organism evidence="8 9">
    <name type="scientific">Hipposideros armiger</name>
    <name type="common">Great Himalayan leaf-nosed bat</name>
    <dbReference type="NCBI Taxonomy" id="186990"/>
    <lineage>
        <taxon>Eukaryota</taxon>
        <taxon>Metazoa</taxon>
        <taxon>Chordata</taxon>
        <taxon>Craniata</taxon>
        <taxon>Vertebrata</taxon>
        <taxon>Euteleostomi</taxon>
        <taxon>Mammalia</taxon>
        <taxon>Eutheria</taxon>
        <taxon>Laurasiatheria</taxon>
        <taxon>Chiroptera</taxon>
        <taxon>Yinpterochiroptera</taxon>
        <taxon>Rhinolophoidea</taxon>
        <taxon>Hipposideridae</taxon>
        <taxon>Hipposideros</taxon>
    </lineage>
</organism>
<proteinExistence type="inferred from homology"/>
<keyword evidence="3 6" id="KW-0964">Secreted</keyword>
<dbReference type="RefSeq" id="XP_019501232.1">
    <property type="nucleotide sequence ID" value="XM_019645687.1"/>
</dbReference>
<keyword evidence="8" id="KW-1185">Reference proteome</keyword>
<keyword evidence="6" id="KW-0929">Antimicrobial</keyword>
<gene>
    <name evidence="9" type="primary">DEFB119</name>
</gene>
<keyword evidence="5" id="KW-1015">Disulfide bond</keyword>
<dbReference type="AlphaFoldDB" id="A0A8B7RK14"/>
<comment type="function">
    <text evidence="6">Has antibacterial activity.</text>
</comment>
<dbReference type="GO" id="GO:0061760">
    <property type="term" value="P:antifungal innate immune response"/>
    <property type="evidence" value="ECO:0007669"/>
    <property type="project" value="TreeGrafter"/>
</dbReference>
<protein>
    <recommendedName>
        <fullName evidence="6">Beta-defensin</fullName>
    </recommendedName>
</protein>
<evidence type="ECO:0000256" key="3">
    <source>
        <dbReference type="ARBA" id="ARBA00022525"/>
    </source>
</evidence>
<dbReference type="GO" id="GO:0050829">
    <property type="term" value="P:defense response to Gram-negative bacterium"/>
    <property type="evidence" value="ECO:0007669"/>
    <property type="project" value="TreeGrafter"/>
</dbReference>
<evidence type="ECO:0000259" key="7">
    <source>
        <dbReference type="Pfam" id="PF13841"/>
    </source>
</evidence>
<name>A0A8B7RK14_HIPAR</name>
<keyword evidence="6" id="KW-0211">Defensin</keyword>
<dbReference type="Proteomes" id="UP000694851">
    <property type="component" value="Unplaced"/>
</dbReference>
<evidence type="ECO:0000313" key="8">
    <source>
        <dbReference type="Proteomes" id="UP000694851"/>
    </source>
</evidence>
<evidence type="ECO:0000313" key="9">
    <source>
        <dbReference type="RefSeq" id="XP_019501232.1"/>
    </source>
</evidence>
<dbReference type="CTD" id="245932"/>
<evidence type="ECO:0000256" key="6">
    <source>
        <dbReference type="RuleBase" id="RU231113"/>
    </source>
</evidence>
<sequence length="52" mass="5857">MGSILQCLSNLGTCRTSCKKGEYPYFHCGGRYQSCCLPSYMKINISGREDKK</sequence>
<dbReference type="Pfam" id="PF13841">
    <property type="entry name" value="Defensin_beta_2"/>
    <property type="match status" value="1"/>
</dbReference>
<evidence type="ECO:0000256" key="2">
    <source>
        <dbReference type="ARBA" id="ARBA00007371"/>
    </source>
</evidence>
<dbReference type="GeneID" id="109384377"/>
<dbReference type="PANTHER" id="PTHR47902:SF1">
    <property type="entry name" value="BETA-DEFENSIN 119"/>
    <property type="match status" value="1"/>
</dbReference>
<dbReference type="InterPro" id="IPR025933">
    <property type="entry name" value="Beta_defensin_dom"/>
</dbReference>
<comment type="subcellular location">
    <subcellularLocation>
        <location evidence="1 6">Secreted</location>
    </subcellularLocation>
</comment>
<keyword evidence="4" id="KW-0732">Signal</keyword>
<dbReference type="KEGG" id="hai:109384377"/>
<evidence type="ECO:0000256" key="5">
    <source>
        <dbReference type="ARBA" id="ARBA00023157"/>
    </source>
</evidence>
<dbReference type="GO" id="GO:0005576">
    <property type="term" value="C:extracellular region"/>
    <property type="evidence" value="ECO:0007669"/>
    <property type="project" value="UniProtKB-SubCell"/>
</dbReference>
<comment type="similarity">
    <text evidence="2 6">Belongs to the beta-defensin family.</text>
</comment>
<evidence type="ECO:0000256" key="1">
    <source>
        <dbReference type="ARBA" id="ARBA00004613"/>
    </source>
</evidence>
<dbReference type="GO" id="GO:0001530">
    <property type="term" value="F:lipopolysaccharide binding"/>
    <property type="evidence" value="ECO:0007669"/>
    <property type="project" value="TreeGrafter"/>
</dbReference>
<dbReference type="GO" id="GO:0050830">
    <property type="term" value="P:defense response to Gram-positive bacterium"/>
    <property type="evidence" value="ECO:0007669"/>
    <property type="project" value="TreeGrafter"/>
</dbReference>
<dbReference type="OrthoDB" id="9624411at2759"/>